<evidence type="ECO:0000256" key="1">
    <source>
        <dbReference type="ARBA" id="ARBA00022603"/>
    </source>
</evidence>
<keyword evidence="1 4" id="KW-0489">Methyltransferase</keyword>
<comment type="caution">
    <text evidence="4">The sequence shown here is derived from an EMBL/GenBank/DDBJ whole genome shotgun (WGS) entry which is preliminary data.</text>
</comment>
<dbReference type="GO" id="GO:0102208">
    <property type="term" value="F:2-polyprenyl-6-hydroxyphenol methylase activity"/>
    <property type="evidence" value="ECO:0007669"/>
    <property type="project" value="UniProtKB-EC"/>
</dbReference>
<dbReference type="Gene3D" id="3.40.50.150">
    <property type="entry name" value="Vaccinia Virus protein VP39"/>
    <property type="match status" value="1"/>
</dbReference>
<reference evidence="5" key="1">
    <citation type="journal article" date="2019" name="Int. J. Syst. Evol. Microbiol.">
        <title>The Global Catalogue of Microorganisms (GCM) 10K type strain sequencing project: providing services to taxonomists for standard genome sequencing and annotation.</title>
        <authorList>
            <consortium name="The Broad Institute Genomics Platform"/>
            <consortium name="The Broad Institute Genome Sequencing Center for Infectious Disease"/>
            <person name="Wu L."/>
            <person name="Ma J."/>
        </authorList>
    </citation>
    <scope>NUCLEOTIDE SEQUENCE [LARGE SCALE GENOMIC DNA]</scope>
    <source>
        <strain evidence="5">CGMCC 1.16275</strain>
    </source>
</reference>
<keyword evidence="5" id="KW-1185">Reference proteome</keyword>
<dbReference type="EMBL" id="JBHTCM010000004">
    <property type="protein sequence ID" value="MFC7331681.1"/>
    <property type="molecule type" value="Genomic_DNA"/>
</dbReference>
<dbReference type="PANTHER" id="PTHR43861">
    <property type="entry name" value="TRANS-ACONITATE 2-METHYLTRANSFERASE-RELATED"/>
    <property type="match status" value="1"/>
</dbReference>
<dbReference type="EC" id="2.1.1.64" evidence="4"/>
<dbReference type="SUPFAM" id="SSF53335">
    <property type="entry name" value="S-adenosyl-L-methionine-dependent methyltransferases"/>
    <property type="match status" value="1"/>
</dbReference>
<organism evidence="4 5">
    <name type="scientific">Rhodocista pekingensis</name>
    <dbReference type="NCBI Taxonomy" id="201185"/>
    <lineage>
        <taxon>Bacteria</taxon>
        <taxon>Pseudomonadati</taxon>
        <taxon>Pseudomonadota</taxon>
        <taxon>Alphaproteobacteria</taxon>
        <taxon>Rhodospirillales</taxon>
        <taxon>Azospirillaceae</taxon>
        <taxon>Rhodocista</taxon>
    </lineage>
</organism>
<feature type="domain" description="Methyltransferase" evidence="3">
    <location>
        <begin position="43"/>
        <end position="132"/>
    </location>
</feature>
<evidence type="ECO:0000256" key="2">
    <source>
        <dbReference type="ARBA" id="ARBA00022679"/>
    </source>
</evidence>
<protein>
    <submittedName>
        <fullName evidence="4">Class I SAM-dependent methyltransferase</fullName>
        <ecNumber evidence="4">2.1.1.222</ecNumber>
        <ecNumber evidence="4">2.1.1.64</ecNumber>
    </submittedName>
</protein>
<dbReference type="PANTHER" id="PTHR43861:SF1">
    <property type="entry name" value="TRANS-ACONITATE 2-METHYLTRANSFERASE"/>
    <property type="match status" value="1"/>
</dbReference>
<dbReference type="GO" id="GO:0061542">
    <property type="term" value="F:3-demethylubiquinol 3-O-methyltransferase activity"/>
    <property type="evidence" value="ECO:0007669"/>
    <property type="project" value="UniProtKB-EC"/>
</dbReference>
<dbReference type="InterPro" id="IPR029063">
    <property type="entry name" value="SAM-dependent_MTases_sf"/>
</dbReference>
<accession>A0ABW2KNX0</accession>
<keyword evidence="2 4" id="KW-0808">Transferase</keyword>
<dbReference type="CDD" id="cd02440">
    <property type="entry name" value="AdoMet_MTases"/>
    <property type="match status" value="1"/>
</dbReference>
<evidence type="ECO:0000259" key="3">
    <source>
        <dbReference type="Pfam" id="PF13649"/>
    </source>
</evidence>
<dbReference type="GO" id="GO:0032259">
    <property type="term" value="P:methylation"/>
    <property type="evidence" value="ECO:0007669"/>
    <property type="project" value="UniProtKB-KW"/>
</dbReference>
<dbReference type="EC" id="2.1.1.222" evidence="4"/>
<sequence>MTGPGSIGHYVAHAEAYAEALLGHDTSDSRARFLALLPARAAILDLGCGPGRDLRAFAAAGHAAVGLDACPALAARARAESGCEVWERDLLALTLPPERFDGIFAQAVLMHVPTPLLEPLLAELARALRPAGVLYCCDPTGDGLEGWDGDRWMSFRRPQTTRRLLHRAGFVPVEEWRRPPGVPRRRQTWLAGLWRREA</sequence>
<gene>
    <name evidence="4" type="ORF">ACFQPS_00770</name>
</gene>
<name>A0ABW2KNX0_9PROT</name>
<dbReference type="Pfam" id="PF13649">
    <property type="entry name" value="Methyltransf_25"/>
    <property type="match status" value="1"/>
</dbReference>
<dbReference type="RefSeq" id="WP_377355604.1">
    <property type="nucleotide sequence ID" value="NZ_JBHTCM010000004.1"/>
</dbReference>
<evidence type="ECO:0000313" key="5">
    <source>
        <dbReference type="Proteomes" id="UP001596456"/>
    </source>
</evidence>
<evidence type="ECO:0000313" key="4">
    <source>
        <dbReference type="EMBL" id="MFC7331681.1"/>
    </source>
</evidence>
<dbReference type="Proteomes" id="UP001596456">
    <property type="component" value="Unassembled WGS sequence"/>
</dbReference>
<proteinExistence type="predicted"/>
<dbReference type="InterPro" id="IPR041698">
    <property type="entry name" value="Methyltransf_25"/>
</dbReference>